<dbReference type="SMART" id="SM00507">
    <property type="entry name" value="HNHc"/>
    <property type="match status" value="1"/>
</dbReference>
<protein>
    <submittedName>
        <fullName evidence="2">HNH endonuclease</fullName>
    </submittedName>
</protein>
<keyword evidence="2" id="KW-0540">Nuclease</keyword>
<dbReference type="RefSeq" id="WP_243558573.1">
    <property type="nucleotide sequence ID" value="NZ_CP094528.1"/>
</dbReference>
<keyword evidence="3" id="KW-1185">Reference proteome</keyword>
<name>A0ABY4CB07_9MICO</name>
<proteinExistence type="predicted"/>
<dbReference type="Pfam" id="PF01844">
    <property type="entry name" value="HNH"/>
    <property type="match status" value="1"/>
</dbReference>
<dbReference type="Proteomes" id="UP000832097">
    <property type="component" value="Chromosome"/>
</dbReference>
<reference evidence="2 3" key="1">
    <citation type="submission" date="2022-03" db="EMBL/GenBank/DDBJ databases">
        <title>Mucilaginibacter sp. isolated from the gut of Protaetia brevitarsis seulensis larvae.</title>
        <authorList>
            <person name="Won M."/>
            <person name="Kim S.-J."/>
            <person name="Kwon S.-W."/>
        </authorList>
    </citation>
    <scope>NUCLEOTIDE SEQUENCE [LARGE SCALE GENOMIC DNA]</scope>
    <source>
        <strain evidence="2 3">CFWR-12</strain>
    </source>
</reference>
<dbReference type="InterPro" id="IPR002711">
    <property type="entry name" value="HNH"/>
</dbReference>
<dbReference type="InterPro" id="IPR003615">
    <property type="entry name" value="HNH_nuc"/>
</dbReference>
<evidence type="ECO:0000259" key="1">
    <source>
        <dbReference type="SMART" id="SM00507"/>
    </source>
</evidence>
<feature type="domain" description="HNH nuclease" evidence="1">
    <location>
        <begin position="35"/>
        <end position="91"/>
    </location>
</feature>
<dbReference type="EMBL" id="CP094528">
    <property type="protein sequence ID" value="UOE45880.1"/>
    <property type="molecule type" value="Genomic_DNA"/>
</dbReference>
<dbReference type="GO" id="GO:0004519">
    <property type="term" value="F:endonuclease activity"/>
    <property type="evidence" value="ECO:0007669"/>
    <property type="project" value="UniProtKB-KW"/>
</dbReference>
<dbReference type="Gene3D" id="1.10.30.50">
    <property type="match status" value="1"/>
</dbReference>
<organism evidence="2 3">
    <name type="scientific">Agromyces larvae</name>
    <dbReference type="NCBI Taxonomy" id="2929802"/>
    <lineage>
        <taxon>Bacteria</taxon>
        <taxon>Bacillati</taxon>
        <taxon>Actinomycetota</taxon>
        <taxon>Actinomycetes</taxon>
        <taxon>Micrococcales</taxon>
        <taxon>Microbacteriaceae</taxon>
        <taxon>Agromyces</taxon>
    </lineage>
</organism>
<keyword evidence="2" id="KW-0378">Hydrolase</keyword>
<evidence type="ECO:0000313" key="2">
    <source>
        <dbReference type="EMBL" id="UOE45880.1"/>
    </source>
</evidence>
<accession>A0ABY4CB07</accession>
<sequence>MLDPEWLDLFVSDAETPTRDVLPRKNAPAAAKVLAYWAPLLEEAGLSVDAEYCWACGANVGYLERAHILARIEGGSNEPSNLHLLCPSCHLDSEMLHGRDYWQWFCWPQKQMIAKAKRIASRQPLMAVVQDKAGDEGARLTRAIAALDLHDTAGLVELLAMPM</sequence>
<keyword evidence="2" id="KW-0255">Endonuclease</keyword>
<dbReference type="CDD" id="cd00085">
    <property type="entry name" value="HNHc"/>
    <property type="match status" value="1"/>
</dbReference>
<gene>
    <name evidence="2" type="ORF">MTO99_09115</name>
</gene>
<evidence type="ECO:0000313" key="3">
    <source>
        <dbReference type="Proteomes" id="UP000832097"/>
    </source>
</evidence>